<feature type="transmembrane region" description="Helical" evidence="9">
    <location>
        <begin position="310"/>
        <end position="335"/>
    </location>
</feature>
<feature type="transmembrane region" description="Helical" evidence="9">
    <location>
        <begin position="200"/>
        <end position="221"/>
    </location>
</feature>
<feature type="transmembrane region" description="Helical" evidence="9">
    <location>
        <begin position="242"/>
        <end position="260"/>
    </location>
</feature>
<dbReference type="PROSITE" id="PS50836">
    <property type="entry name" value="DOMON"/>
    <property type="match status" value="1"/>
</dbReference>
<dbReference type="PANTHER" id="PTHR23130">
    <property type="entry name" value="CYTOCHROME B561 AND DOMON DOMAIN-CONTAINING PROTEIN"/>
    <property type="match status" value="1"/>
</dbReference>
<reference evidence="14" key="1">
    <citation type="submission" date="2021-03" db="EMBL/GenBank/DDBJ databases">
        <authorList>
            <person name="Bekaert M."/>
        </authorList>
    </citation>
    <scope>NUCLEOTIDE SEQUENCE</scope>
</reference>
<dbReference type="OrthoDB" id="2419613at2759"/>
<evidence type="ECO:0000256" key="5">
    <source>
        <dbReference type="ARBA" id="ARBA00022837"/>
    </source>
</evidence>
<accession>A0A8S3QDE8</accession>
<feature type="transmembrane region" description="Helical" evidence="9">
    <location>
        <begin position="341"/>
        <end position="362"/>
    </location>
</feature>
<feature type="domain" description="DOMON" evidence="12">
    <location>
        <begin position="41"/>
        <end position="158"/>
    </location>
</feature>
<proteinExistence type="predicted"/>
<evidence type="ECO:0000256" key="9">
    <source>
        <dbReference type="SAM" id="Phobius"/>
    </source>
</evidence>
<dbReference type="Gene3D" id="1.20.120.1770">
    <property type="match status" value="1"/>
</dbReference>
<evidence type="ECO:0000256" key="3">
    <source>
        <dbReference type="ARBA" id="ARBA00022692"/>
    </source>
</evidence>
<dbReference type="Pfam" id="PF13833">
    <property type="entry name" value="EF-hand_8"/>
    <property type="match status" value="1"/>
</dbReference>
<feature type="domain" description="EF-hand" evidence="11">
    <location>
        <begin position="533"/>
        <end position="568"/>
    </location>
</feature>
<dbReference type="CDD" id="cd08760">
    <property type="entry name" value="Cyt_b561_FRRS1_like"/>
    <property type="match status" value="1"/>
</dbReference>
<dbReference type="Gene3D" id="1.10.238.10">
    <property type="entry name" value="EF-hand"/>
    <property type="match status" value="1"/>
</dbReference>
<evidence type="ECO:0000256" key="6">
    <source>
        <dbReference type="ARBA" id="ARBA00022982"/>
    </source>
</evidence>
<dbReference type="GO" id="GO:0016020">
    <property type="term" value="C:membrane"/>
    <property type="evidence" value="ECO:0007669"/>
    <property type="project" value="UniProtKB-SubCell"/>
</dbReference>
<dbReference type="InterPro" id="IPR006593">
    <property type="entry name" value="Cyt_b561/ferric_Rdtase_TM"/>
</dbReference>
<organism evidence="14 15">
    <name type="scientific">Mytilus edulis</name>
    <name type="common">Blue mussel</name>
    <dbReference type="NCBI Taxonomy" id="6550"/>
    <lineage>
        <taxon>Eukaryota</taxon>
        <taxon>Metazoa</taxon>
        <taxon>Spiralia</taxon>
        <taxon>Lophotrochozoa</taxon>
        <taxon>Mollusca</taxon>
        <taxon>Bivalvia</taxon>
        <taxon>Autobranchia</taxon>
        <taxon>Pteriomorphia</taxon>
        <taxon>Mytilida</taxon>
        <taxon>Mytiloidea</taxon>
        <taxon>Mytilidae</taxon>
        <taxon>Mytilinae</taxon>
        <taxon>Mytilus</taxon>
    </lineage>
</organism>
<dbReference type="PROSITE" id="PS50222">
    <property type="entry name" value="EF_HAND_2"/>
    <property type="match status" value="3"/>
</dbReference>
<dbReference type="InterPro" id="IPR002048">
    <property type="entry name" value="EF_hand_dom"/>
</dbReference>
<feature type="domain" description="EF-hand" evidence="11">
    <location>
        <begin position="576"/>
        <end position="611"/>
    </location>
</feature>
<comment type="caution">
    <text evidence="14">The sequence shown here is derived from an EMBL/GenBank/DDBJ whole genome shotgun (WGS) entry which is preliminary data.</text>
</comment>
<feature type="signal peptide" evidence="10">
    <location>
        <begin position="1"/>
        <end position="20"/>
    </location>
</feature>
<keyword evidence="3 9" id="KW-0812">Transmembrane</keyword>
<dbReference type="Pfam" id="PF13499">
    <property type="entry name" value="EF-hand_7"/>
    <property type="match status" value="1"/>
</dbReference>
<dbReference type="InterPro" id="IPR005018">
    <property type="entry name" value="DOMON_domain"/>
</dbReference>
<evidence type="ECO:0000259" key="11">
    <source>
        <dbReference type="PROSITE" id="PS50222"/>
    </source>
</evidence>
<evidence type="ECO:0000256" key="2">
    <source>
        <dbReference type="ARBA" id="ARBA00022448"/>
    </source>
</evidence>
<dbReference type="CDD" id="cd09628">
    <property type="entry name" value="DOMON_SDR_2_like"/>
    <property type="match status" value="1"/>
</dbReference>
<keyword evidence="7 9" id="KW-1133">Transmembrane helix</keyword>
<dbReference type="SMART" id="SM00665">
    <property type="entry name" value="B561"/>
    <property type="match status" value="1"/>
</dbReference>
<protein>
    <submittedName>
        <fullName evidence="14">Uncharacterized protein</fullName>
    </submittedName>
</protein>
<keyword evidence="2" id="KW-0813">Transport</keyword>
<feature type="transmembrane region" description="Helical" evidence="9">
    <location>
        <begin position="280"/>
        <end position="298"/>
    </location>
</feature>
<evidence type="ECO:0000259" key="12">
    <source>
        <dbReference type="PROSITE" id="PS50836"/>
    </source>
</evidence>
<keyword evidence="5" id="KW-0106">Calcium</keyword>
<evidence type="ECO:0000256" key="1">
    <source>
        <dbReference type="ARBA" id="ARBA00004370"/>
    </source>
</evidence>
<name>A0A8S3QDE8_MYTED</name>
<dbReference type="SMART" id="SM00054">
    <property type="entry name" value="EFh"/>
    <property type="match status" value="4"/>
</dbReference>
<evidence type="ECO:0000256" key="4">
    <source>
        <dbReference type="ARBA" id="ARBA00022729"/>
    </source>
</evidence>
<dbReference type="PROSITE" id="PS00018">
    <property type="entry name" value="EF_HAND_1"/>
    <property type="match status" value="3"/>
</dbReference>
<dbReference type="Proteomes" id="UP000683360">
    <property type="component" value="Unassembled WGS sequence"/>
</dbReference>
<gene>
    <name evidence="14" type="ORF">MEDL_9171</name>
</gene>
<dbReference type="CDD" id="cd00051">
    <property type="entry name" value="EFh"/>
    <property type="match status" value="2"/>
</dbReference>
<evidence type="ECO:0000313" key="15">
    <source>
        <dbReference type="Proteomes" id="UP000683360"/>
    </source>
</evidence>
<dbReference type="PANTHER" id="PTHR23130:SF171">
    <property type="entry name" value="OS01G0895300 PROTEIN"/>
    <property type="match status" value="1"/>
</dbReference>
<sequence>MGRFVYYFLAVCILSKSIVAFKQNTECGSSVGCYSDCSGDCTFEVTWREVGTKMEFSMKASLTSLSSGGDWISVGLSSDEKMGSDDVFDCITDGTQVLVERSENPGKWNVQISPRDPWITVKTNSYSSGILMCSFEAEKSNAAGIDFDKDWFMFFGTGEWNSNSKKKHGITPKISAEKVDLQKYDVIGGSPMNIMLKLHGIMMISAWILCASIGVVVARYYKPVWLEKKFLGEKVWFTLHRGVMVLAVLFCIAGFTIIFVDRGTFQEIESDSDFKKAHPFIGIIVMCLAIIQPVMAVFRPHPGDNNRVIFNWAHWGVGIVSHFLGVLNILIGVLLDAMQMPIWVVYVVVAYAVYQFLIEFFLEIYDCVSRRKSASEAYEMRDRDSLSKQDTKQDSEYNVKKTILGIHITSDIPMASNSDPKMQLEMGNNHSGQKLKRTLKKKASLSSENEYLKMQFKITDEQLKEYRSLFKDHSDNNKVITRSEFRDVYQLIYKSGDATEFADRVFDVFDSDKSGTVDFIEFAAGLTMMDSEKLEQKISIAFSMYDEDGSNTLSKQEVINMIQAYYRLLGPDVSRSPVEIANDLFRKMDLDKDDSVTYEEFASVAKRDPTVLEILNPKA</sequence>
<feature type="domain" description="EF-hand" evidence="11">
    <location>
        <begin position="497"/>
        <end position="532"/>
    </location>
</feature>
<dbReference type="PROSITE" id="PS50939">
    <property type="entry name" value="CYTOCHROME_B561"/>
    <property type="match status" value="1"/>
</dbReference>
<dbReference type="SUPFAM" id="SSF47473">
    <property type="entry name" value="EF-hand"/>
    <property type="match status" value="1"/>
</dbReference>
<dbReference type="InterPro" id="IPR011992">
    <property type="entry name" value="EF-hand-dom_pair"/>
</dbReference>
<dbReference type="AlphaFoldDB" id="A0A8S3QDE8"/>
<comment type="subcellular location">
    <subcellularLocation>
        <location evidence="1">Membrane</location>
    </subcellularLocation>
</comment>
<evidence type="ECO:0000313" key="14">
    <source>
        <dbReference type="EMBL" id="CAG2194117.1"/>
    </source>
</evidence>
<evidence type="ECO:0000256" key="10">
    <source>
        <dbReference type="SAM" id="SignalP"/>
    </source>
</evidence>
<dbReference type="PRINTS" id="PR00450">
    <property type="entry name" value="RECOVERIN"/>
</dbReference>
<dbReference type="Pfam" id="PF03188">
    <property type="entry name" value="Cytochrom_B561"/>
    <property type="match status" value="1"/>
</dbReference>
<keyword evidence="6" id="KW-0249">Electron transport</keyword>
<evidence type="ECO:0000259" key="13">
    <source>
        <dbReference type="PROSITE" id="PS50939"/>
    </source>
</evidence>
<keyword evidence="8 9" id="KW-0472">Membrane</keyword>
<feature type="chain" id="PRO_5035760727" evidence="10">
    <location>
        <begin position="21"/>
        <end position="619"/>
    </location>
</feature>
<keyword evidence="15" id="KW-1185">Reference proteome</keyword>
<evidence type="ECO:0000256" key="7">
    <source>
        <dbReference type="ARBA" id="ARBA00022989"/>
    </source>
</evidence>
<dbReference type="EMBL" id="CAJPWZ010000470">
    <property type="protein sequence ID" value="CAG2194117.1"/>
    <property type="molecule type" value="Genomic_DNA"/>
</dbReference>
<keyword evidence="4 10" id="KW-0732">Signal</keyword>
<feature type="domain" description="Cytochrome b561" evidence="13">
    <location>
        <begin position="162"/>
        <end position="370"/>
    </location>
</feature>
<dbReference type="InterPro" id="IPR018247">
    <property type="entry name" value="EF_Hand_1_Ca_BS"/>
</dbReference>
<dbReference type="GO" id="GO:0005509">
    <property type="term" value="F:calcium ion binding"/>
    <property type="evidence" value="ECO:0007669"/>
    <property type="project" value="InterPro"/>
</dbReference>
<evidence type="ECO:0000256" key="8">
    <source>
        <dbReference type="ARBA" id="ARBA00023136"/>
    </source>
</evidence>